<evidence type="ECO:0000313" key="2">
    <source>
        <dbReference type="Proteomes" id="UP000807159"/>
    </source>
</evidence>
<protein>
    <submittedName>
        <fullName evidence="1">Uncharacterized protein</fullName>
    </submittedName>
</protein>
<reference evidence="1" key="1">
    <citation type="journal article" date="2021" name="J. Hered.">
        <title>Genome Assembly of Salicaceae Populus deltoides (Eastern Cottonwood) I-69 Based on Nanopore Sequencing and Hi-C Technologies.</title>
        <authorList>
            <person name="Bai S."/>
            <person name="Wu H."/>
            <person name="Zhang J."/>
            <person name="Pan Z."/>
            <person name="Zhao W."/>
            <person name="Li Z."/>
            <person name="Tong C."/>
        </authorList>
    </citation>
    <scope>NUCLEOTIDE SEQUENCE</scope>
    <source>
        <tissue evidence="1">Leaf</tissue>
    </source>
</reference>
<accession>A0A8T2YZS5</accession>
<evidence type="ECO:0000313" key="1">
    <source>
        <dbReference type="EMBL" id="KAH8510542.1"/>
    </source>
</evidence>
<comment type="caution">
    <text evidence="1">The sequence shown here is derived from an EMBL/GenBank/DDBJ whole genome shotgun (WGS) entry which is preliminary data.</text>
</comment>
<gene>
    <name evidence="1" type="ORF">H0E87_008189</name>
</gene>
<organism evidence="1 2">
    <name type="scientific">Populus deltoides</name>
    <name type="common">Eastern poplar</name>
    <name type="synonym">Eastern cottonwood</name>
    <dbReference type="NCBI Taxonomy" id="3696"/>
    <lineage>
        <taxon>Eukaryota</taxon>
        <taxon>Viridiplantae</taxon>
        <taxon>Streptophyta</taxon>
        <taxon>Embryophyta</taxon>
        <taxon>Tracheophyta</taxon>
        <taxon>Spermatophyta</taxon>
        <taxon>Magnoliopsida</taxon>
        <taxon>eudicotyledons</taxon>
        <taxon>Gunneridae</taxon>
        <taxon>Pentapetalae</taxon>
        <taxon>rosids</taxon>
        <taxon>fabids</taxon>
        <taxon>Malpighiales</taxon>
        <taxon>Salicaceae</taxon>
        <taxon>Saliceae</taxon>
        <taxon>Populus</taxon>
    </lineage>
</organism>
<dbReference type="AlphaFoldDB" id="A0A8T2YZS5"/>
<proteinExistence type="predicted"/>
<sequence>MFIVPPVGKDYLTTTSRRNRLLSFKRSRSQSQKVNKGRKDPEITSKAAFVEENEVEVRRNEHMDDMRRAMKVKGDVRVLLSKTRVYDEIQDRARRKGFYTGGCGGNQLRWGCGRRGCKYWYAYEIPNEVDSLQVQKPFLLALC</sequence>
<dbReference type="Proteomes" id="UP000807159">
    <property type="component" value="Chromosome 4"/>
</dbReference>
<keyword evidence="2" id="KW-1185">Reference proteome</keyword>
<dbReference type="EMBL" id="JACEGQ020000004">
    <property type="protein sequence ID" value="KAH8510542.1"/>
    <property type="molecule type" value="Genomic_DNA"/>
</dbReference>
<name>A0A8T2YZS5_POPDE</name>